<dbReference type="GO" id="GO:0043023">
    <property type="term" value="F:ribosomal large subunit binding"/>
    <property type="evidence" value="ECO:0007669"/>
    <property type="project" value="UniProtKB-UniRule"/>
</dbReference>
<keyword evidence="2 5" id="KW-0699">rRNA-binding</keyword>
<protein>
    <recommendedName>
        <fullName evidence="5">Rqc2 homolog RqcH</fullName>
        <shortName evidence="5">RqcH</shortName>
    </recommendedName>
</protein>
<dbReference type="EMBL" id="QXHD01000004">
    <property type="protein sequence ID" value="NEZ58603.1"/>
    <property type="molecule type" value="Genomic_DNA"/>
</dbReference>
<dbReference type="Proteomes" id="UP000481033">
    <property type="component" value="Unassembled WGS sequence"/>
</dbReference>
<dbReference type="RefSeq" id="WP_163701288.1">
    <property type="nucleotide sequence ID" value="NZ_QXHD01000004.1"/>
</dbReference>
<accession>A0A6M0RS08</accession>
<comment type="subunit">
    <text evidence="5">Associates with stalled 50S ribosomal subunits. Binds to RqcP.</text>
</comment>
<evidence type="ECO:0000259" key="6">
    <source>
        <dbReference type="Pfam" id="PF05670"/>
    </source>
</evidence>
<evidence type="ECO:0000313" key="8">
    <source>
        <dbReference type="Proteomes" id="UP000481033"/>
    </source>
</evidence>
<evidence type="ECO:0000256" key="2">
    <source>
        <dbReference type="ARBA" id="ARBA00022730"/>
    </source>
</evidence>
<comment type="function">
    <text evidence="5">Key component of the ribosome quality control system (RQC), a ribosome-associated complex that mediates the extraction of incompletely synthesized nascent chains from stalled ribosomes and their subsequent degradation. RqcH recruits Ala-charged tRNA, and with RqcP directs the elongation of stalled nascent chains on 50S ribosomal subunits, leading to non-templated C-terminal alanine extensions (Ala tail). The Ala tail promotes nascent chain degradation. May add between 1 and at least 8 Ala residues. Binds to stalled 50S ribosomal subunits.</text>
</comment>
<dbReference type="HAMAP" id="MF_00844_B">
    <property type="entry name" value="RqcH_B"/>
    <property type="match status" value="1"/>
</dbReference>
<evidence type="ECO:0000313" key="7">
    <source>
        <dbReference type="EMBL" id="NEZ58603.1"/>
    </source>
</evidence>
<dbReference type="Gene3D" id="2.30.310.10">
    <property type="entry name" value="ibrinogen binding protein from staphylococcus aureus domain"/>
    <property type="match status" value="1"/>
</dbReference>
<dbReference type="AlphaFoldDB" id="A0A6M0RS08"/>
<keyword evidence="4 5" id="KW-0648">Protein biosynthesis</keyword>
<evidence type="ECO:0000256" key="3">
    <source>
        <dbReference type="ARBA" id="ARBA00022884"/>
    </source>
</evidence>
<keyword evidence="1 5" id="KW-0820">tRNA-binding</keyword>
<evidence type="ECO:0000256" key="5">
    <source>
        <dbReference type="HAMAP-Rule" id="MF_00844"/>
    </source>
</evidence>
<keyword evidence="3 5" id="KW-0694">RNA-binding</keyword>
<name>A0A6M0RS08_9CYAN</name>
<dbReference type="InterPro" id="IPR051608">
    <property type="entry name" value="RQC_Subunit_NEMF"/>
</dbReference>
<keyword evidence="8" id="KW-1185">Reference proteome</keyword>
<sequence length="588" mass="67292">MQPVDITTLRAICSELSSEWLPARCEQVVQRDRNTVCLGLRTFNRRGWLTISWHPQAARIHIGMAPPKRPDTFTFSQQLKHQFSGLALTKINFLAPWERAVDLQFARRPDEPAEWHLYVEIMGKYSNVLLTNAHQEIVTAAHQVNEQQSSVRTIRTGGRYKPPPAIVGTLPRLDEPCTDWQERISLVPGKLSKMMVKSYSGLSTALAKQLSRAAGLDPNQTTDSLTTDDWQQLYLQWQRWLQCLGKNDFQPAHADQGYTVLGWTQSSPGFAGSIQQLLDDYYTTQLNQQTFTQVHHQLTQKIKGLTKKLRQKAANFHQRLDDSDQAEGHRVQADLLMAYLHEWRPGMTSIQLQDFDSGKPVILALNPEKTAVQNAQALYKRHQKLKRTRQAVMPLLAEVETELHYLEQVEAALSQTPRYTMTDDLAALEEIRDELVQQDYIADPHQRQWKQQGRGREEKLPNFYRCQTPSGTEIWVGRNNNQNEALSFKAANDYDLWLHTQEIPGSHVLLRLEPGAEASDEDLGMAANIAAWFSRARQSEQVPVVYTKPKHVYKPKGARPGMVIYKHEHVLWGQPQKAKAYLEKQGDE</sequence>
<dbReference type="PANTHER" id="PTHR15239">
    <property type="entry name" value="NUCLEAR EXPORT MEDIATOR FACTOR NEMF"/>
    <property type="match status" value="1"/>
</dbReference>
<dbReference type="Pfam" id="PF05833">
    <property type="entry name" value="NFACT_N"/>
    <property type="match status" value="1"/>
</dbReference>
<reference evidence="7 8" key="1">
    <citation type="journal article" date="2020" name="Microb. Ecol.">
        <title>Ecogenomics of the Marine Benthic Filamentous Cyanobacterium Adonisia.</title>
        <authorList>
            <person name="Walter J.M."/>
            <person name="Coutinho F.H."/>
            <person name="Leomil L."/>
            <person name="Hargreaves P.I."/>
            <person name="Campeao M.E."/>
            <person name="Vieira V.V."/>
            <person name="Silva B.S."/>
            <person name="Fistarol G.O."/>
            <person name="Salomon P.S."/>
            <person name="Sawabe T."/>
            <person name="Mino S."/>
            <person name="Hosokawa M."/>
            <person name="Miyashita H."/>
            <person name="Maruyama F."/>
            <person name="van Verk M.C."/>
            <person name="Dutilh B.E."/>
            <person name="Thompson C.C."/>
            <person name="Thompson F.L."/>
        </authorList>
    </citation>
    <scope>NUCLEOTIDE SEQUENCE [LARGE SCALE GENOMIC DNA]</scope>
    <source>
        <strain evidence="7 8">CCMR0081</strain>
    </source>
</reference>
<dbReference type="GO" id="GO:0019843">
    <property type="term" value="F:rRNA binding"/>
    <property type="evidence" value="ECO:0007669"/>
    <property type="project" value="UniProtKB-UniRule"/>
</dbReference>
<dbReference type="InterPro" id="IPR043682">
    <property type="entry name" value="RqcH_bacterial"/>
</dbReference>
<dbReference type="PANTHER" id="PTHR15239:SF6">
    <property type="entry name" value="RIBOSOME QUALITY CONTROL COMPLEX SUBUNIT NEMF"/>
    <property type="match status" value="1"/>
</dbReference>
<dbReference type="Pfam" id="PF05670">
    <property type="entry name" value="NFACT-R_1"/>
    <property type="match status" value="1"/>
</dbReference>
<evidence type="ECO:0000256" key="4">
    <source>
        <dbReference type="ARBA" id="ARBA00022917"/>
    </source>
</evidence>
<proteinExistence type="inferred from homology"/>
<dbReference type="InterPro" id="IPR008532">
    <property type="entry name" value="NFACT_RNA-bd"/>
</dbReference>
<dbReference type="GO" id="GO:0000049">
    <property type="term" value="F:tRNA binding"/>
    <property type="evidence" value="ECO:0007669"/>
    <property type="project" value="UniProtKB-UniRule"/>
</dbReference>
<comment type="caution">
    <text evidence="7">The sequence shown here is derived from an EMBL/GenBank/DDBJ whole genome shotgun (WGS) entry which is preliminary data.</text>
</comment>
<evidence type="ECO:0000256" key="1">
    <source>
        <dbReference type="ARBA" id="ARBA00022555"/>
    </source>
</evidence>
<comment type="similarity">
    <text evidence="5">Belongs to the NEMF family.</text>
</comment>
<dbReference type="GO" id="GO:1990112">
    <property type="term" value="C:RQC complex"/>
    <property type="evidence" value="ECO:0007669"/>
    <property type="project" value="TreeGrafter"/>
</dbReference>
<dbReference type="GO" id="GO:0072344">
    <property type="term" value="P:rescue of stalled ribosome"/>
    <property type="evidence" value="ECO:0007669"/>
    <property type="project" value="UniProtKB-UniRule"/>
</dbReference>
<feature type="domain" description="NFACT RNA-binding" evidence="6">
    <location>
        <begin position="463"/>
        <end position="557"/>
    </location>
</feature>
<organism evidence="7 8">
    <name type="scientific">Adonisia turfae CCMR0081</name>
    <dbReference type="NCBI Taxonomy" id="2292702"/>
    <lineage>
        <taxon>Bacteria</taxon>
        <taxon>Bacillati</taxon>
        <taxon>Cyanobacteriota</taxon>
        <taxon>Adonisia</taxon>
        <taxon>Adonisia turfae</taxon>
    </lineage>
</organism>
<gene>
    <name evidence="5" type="primary">rqcH</name>
    <name evidence="7" type="ORF">DXZ20_23730</name>
</gene>